<dbReference type="EMBL" id="GEFH01001144">
    <property type="protein sequence ID" value="JAP67437.1"/>
    <property type="molecule type" value="mRNA"/>
</dbReference>
<reference evidence="1" key="1">
    <citation type="journal article" date="2017" name="Ticks Tick Borne Dis.">
        <title>An insight into the sialome of Hyalomma excavatum.</title>
        <authorList>
            <person name="Ribeiro J.M."/>
            <person name="Slovak M."/>
            <person name="Francischetti I.M."/>
        </authorList>
    </citation>
    <scope>NUCLEOTIDE SEQUENCE</scope>
    <source>
        <strain evidence="1">Samish</strain>
        <tissue evidence="1">Salivary glands</tissue>
    </source>
</reference>
<name>A0A131XLK4_9ACAR</name>
<organism evidence="1">
    <name type="scientific">Hyalomma excavatum</name>
    <dbReference type="NCBI Taxonomy" id="257692"/>
    <lineage>
        <taxon>Eukaryota</taxon>
        <taxon>Metazoa</taxon>
        <taxon>Ecdysozoa</taxon>
        <taxon>Arthropoda</taxon>
        <taxon>Chelicerata</taxon>
        <taxon>Arachnida</taxon>
        <taxon>Acari</taxon>
        <taxon>Parasitiformes</taxon>
        <taxon>Ixodida</taxon>
        <taxon>Ixodoidea</taxon>
        <taxon>Ixodidae</taxon>
        <taxon>Hyalomminae</taxon>
        <taxon>Hyalomma</taxon>
    </lineage>
</organism>
<protein>
    <submittedName>
        <fullName evidence="1">Putative tick transposon</fullName>
    </submittedName>
</protein>
<sequence length="228" mass="26414">KTKCVLFRPQGSAEAASGNITLGPYHITIEKSVKLLGVIFTEHMSWNEHIKTLLTKLSKAAGVLSRCCHILPPHVKRTLYYALLNSHLYYCASVWGNTTLTNLHKLTLIQKKALWSIENAPFLEHTDPLFRKYRIIKSDKIYTHKLLIMYKSAQLDKLDKFLDLVSLKETIALYPFRYKPPYEIPFSRTHYGTERVKHTMPFTLNIYYARDIDILTLTKQEILDLCVA</sequence>
<dbReference type="AlphaFoldDB" id="A0A131XLK4"/>
<accession>A0A131XLK4</accession>
<evidence type="ECO:0000313" key="1">
    <source>
        <dbReference type="EMBL" id="JAP67437.1"/>
    </source>
</evidence>
<feature type="non-terminal residue" evidence="1">
    <location>
        <position position="1"/>
    </location>
</feature>
<proteinExistence type="evidence at transcript level"/>